<accession>A0A644X261</accession>
<dbReference type="EMBL" id="VSSQ01001664">
    <property type="protein sequence ID" value="MPM10206.1"/>
    <property type="molecule type" value="Genomic_DNA"/>
</dbReference>
<proteinExistence type="predicted"/>
<sequence>MGYSGIYGKRMTLQSYRKRFVLGHESAAVSNIIQKRDGLPVCHRRQRICQGGIGIARTFDLTDIMISVRCRIGYVADSIAIGVCLVGVRNIRGIVRHIRDSIVIIIWVRHIADAIPVGILLSGICDIRRVVGYVADPVPVGILLSGVCDIGSVVRHIRDPVFVRVGEHRICRQRRYHK</sequence>
<name>A0A644X261_9ZZZZ</name>
<dbReference type="AlphaFoldDB" id="A0A644X261"/>
<reference evidence="1" key="1">
    <citation type="submission" date="2019-08" db="EMBL/GenBank/DDBJ databases">
        <authorList>
            <person name="Kucharzyk K."/>
            <person name="Murdoch R.W."/>
            <person name="Higgins S."/>
            <person name="Loffler F."/>
        </authorList>
    </citation>
    <scope>NUCLEOTIDE SEQUENCE</scope>
</reference>
<organism evidence="1">
    <name type="scientific">bioreactor metagenome</name>
    <dbReference type="NCBI Taxonomy" id="1076179"/>
    <lineage>
        <taxon>unclassified sequences</taxon>
        <taxon>metagenomes</taxon>
        <taxon>ecological metagenomes</taxon>
    </lineage>
</organism>
<gene>
    <name evidence="1" type="ORF">SDC9_56533</name>
</gene>
<comment type="caution">
    <text evidence="1">The sequence shown here is derived from an EMBL/GenBank/DDBJ whole genome shotgun (WGS) entry which is preliminary data.</text>
</comment>
<evidence type="ECO:0000313" key="1">
    <source>
        <dbReference type="EMBL" id="MPM10206.1"/>
    </source>
</evidence>
<protein>
    <submittedName>
        <fullName evidence="1">Uncharacterized protein</fullName>
    </submittedName>
</protein>